<sequence length="163" mass="17692">MKTLSDAFEHTLQDIYWAENALTKALPKVSKSVNNAELKVAIDDHLKETKGHVKTLEAVFKSLGQEPRGEKCDAMEGLLKEADGIIEEASGHALDVALIGAAQAVEHYEIARYGTLREWAKTLGHEEAHSLLSSILDEEKAANSKLTAVAVMAVNDGGKTKKK</sequence>
<dbReference type="PANTHER" id="PTHR30565:SF9">
    <property type="entry name" value="PROTEIN YCIF"/>
    <property type="match status" value="1"/>
</dbReference>
<dbReference type="InterPro" id="IPR047114">
    <property type="entry name" value="YciF"/>
</dbReference>
<dbReference type="Gene3D" id="1.20.1260.10">
    <property type="match status" value="1"/>
</dbReference>
<dbReference type="OrthoDB" id="9795056at2"/>
<keyword evidence="2" id="KW-1185">Reference proteome</keyword>
<dbReference type="InterPro" id="IPR009078">
    <property type="entry name" value="Ferritin-like_SF"/>
</dbReference>
<dbReference type="PANTHER" id="PTHR30565">
    <property type="entry name" value="PROTEIN YCIF"/>
    <property type="match status" value="1"/>
</dbReference>
<dbReference type="RefSeq" id="WP_145399989.1">
    <property type="nucleotide sequence ID" value="NZ_VLKU01000016.1"/>
</dbReference>
<protein>
    <submittedName>
        <fullName evidence="1">Ferritin-like metal-binding protein YciE</fullName>
    </submittedName>
</protein>
<dbReference type="AlphaFoldDB" id="A0A562N7U4"/>
<comment type="caution">
    <text evidence="1">The sequence shown here is derived from an EMBL/GenBank/DDBJ whole genome shotgun (WGS) entry which is preliminary data.</text>
</comment>
<dbReference type="CDD" id="cd07909">
    <property type="entry name" value="YciF"/>
    <property type="match status" value="1"/>
</dbReference>
<dbReference type="InterPro" id="IPR010287">
    <property type="entry name" value="DUF892_YciF-like"/>
</dbReference>
<evidence type="ECO:0000313" key="1">
    <source>
        <dbReference type="EMBL" id="TWI28235.1"/>
    </source>
</evidence>
<dbReference type="EMBL" id="VLKU01000016">
    <property type="protein sequence ID" value="TWI28235.1"/>
    <property type="molecule type" value="Genomic_DNA"/>
</dbReference>
<gene>
    <name evidence="1" type="ORF">IQ24_03853</name>
</gene>
<accession>A0A562N7U4</accession>
<dbReference type="InterPro" id="IPR012347">
    <property type="entry name" value="Ferritin-like"/>
</dbReference>
<reference evidence="1 2" key="1">
    <citation type="journal article" date="2015" name="Stand. Genomic Sci.">
        <title>Genomic Encyclopedia of Bacterial and Archaeal Type Strains, Phase III: the genomes of soil and plant-associated and newly described type strains.</title>
        <authorList>
            <person name="Whitman W.B."/>
            <person name="Woyke T."/>
            <person name="Klenk H.P."/>
            <person name="Zhou Y."/>
            <person name="Lilburn T.G."/>
            <person name="Beck B.J."/>
            <person name="De Vos P."/>
            <person name="Vandamme P."/>
            <person name="Eisen J.A."/>
            <person name="Garrity G."/>
            <person name="Hugenholtz P."/>
            <person name="Kyrpides N.C."/>
        </authorList>
    </citation>
    <scope>NUCLEOTIDE SEQUENCE [LARGE SCALE GENOMIC DNA]</scope>
    <source>
        <strain evidence="1 2">CGMCC 1.5364</strain>
    </source>
</reference>
<dbReference type="Proteomes" id="UP000316225">
    <property type="component" value="Unassembled WGS sequence"/>
</dbReference>
<dbReference type="Pfam" id="PF05974">
    <property type="entry name" value="DUF892"/>
    <property type="match status" value="1"/>
</dbReference>
<dbReference type="SUPFAM" id="SSF47240">
    <property type="entry name" value="Ferritin-like"/>
    <property type="match status" value="1"/>
</dbReference>
<proteinExistence type="predicted"/>
<name>A0A562N7U4_9RHOB</name>
<evidence type="ECO:0000313" key="2">
    <source>
        <dbReference type="Proteomes" id="UP000316225"/>
    </source>
</evidence>
<organism evidence="1 2">
    <name type="scientific">Paracoccus sulfuroxidans</name>
    <dbReference type="NCBI Taxonomy" id="384678"/>
    <lineage>
        <taxon>Bacteria</taxon>
        <taxon>Pseudomonadati</taxon>
        <taxon>Pseudomonadota</taxon>
        <taxon>Alphaproteobacteria</taxon>
        <taxon>Rhodobacterales</taxon>
        <taxon>Paracoccaceae</taxon>
        <taxon>Paracoccus</taxon>
    </lineage>
</organism>